<dbReference type="SUPFAM" id="SSF82185">
    <property type="entry name" value="Histone H3 K4-specific methyltransferase SET7/9 N-terminal domain"/>
    <property type="match status" value="1"/>
</dbReference>
<feature type="transmembrane region" description="Helical" evidence="2">
    <location>
        <begin position="20"/>
        <end position="40"/>
    </location>
</feature>
<keyword evidence="2" id="KW-0472">Membrane</keyword>
<dbReference type="Gene3D" id="2.20.110.10">
    <property type="entry name" value="Histone H3 K4-specific methyltransferase SET7/9 N-terminal domain"/>
    <property type="match status" value="2"/>
</dbReference>
<dbReference type="Proteomes" id="UP000522720">
    <property type="component" value="Unassembled WGS sequence"/>
</dbReference>
<dbReference type="EMBL" id="JAAXPR010000003">
    <property type="protein sequence ID" value="NKZ19763.1"/>
    <property type="molecule type" value="Genomic_DNA"/>
</dbReference>
<comment type="caution">
    <text evidence="3">The sequence shown here is derived from an EMBL/GenBank/DDBJ whole genome shotgun (WGS) entry which is preliminary data.</text>
</comment>
<dbReference type="PANTHER" id="PTHR43215:SF14">
    <property type="entry name" value="RADIAL SPOKE HEAD 1 HOMOLOG"/>
    <property type="match status" value="1"/>
</dbReference>
<dbReference type="Pfam" id="PF02493">
    <property type="entry name" value="MORN"/>
    <property type="match status" value="4"/>
</dbReference>
<evidence type="ECO:0000313" key="3">
    <source>
        <dbReference type="EMBL" id="NKZ19763.1"/>
    </source>
</evidence>
<dbReference type="SMART" id="SM00698">
    <property type="entry name" value="MORN"/>
    <property type="match status" value="3"/>
</dbReference>
<dbReference type="RefSeq" id="WP_168548517.1">
    <property type="nucleotide sequence ID" value="NZ_JAAXPR010000003.1"/>
</dbReference>
<name>A0A7X6MXU8_9STRE</name>
<keyword evidence="2" id="KW-0812">Transmembrane</keyword>
<evidence type="ECO:0000256" key="2">
    <source>
        <dbReference type="SAM" id="Phobius"/>
    </source>
</evidence>
<protein>
    <recommendedName>
        <fullName evidence="5">MORN repeat protein</fullName>
    </recommendedName>
</protein>
<gene>
    <name evidence="3" type="ORF">HF992_02685</name>
</gene>
<evidence type="ECO:0000256" key="1">
    <source>
        <dbReference type="ARBA" id="ARBA00022737"/>
    </source>
</evidence>
<sequence>MELIAYYWERLKPHLHRKNLELATVGFILLCGLFVLMTSIPRQGKTSFKDGNLNYEGQLVRRKLSGEGTLTYANGNVYEGEFSNGSFNGQGVFRAKAGWIYEGNFVNGLAHGKGKLTTETGVVYEGEFVKGVYQDAD</sequence>
<keyword evidence="4" id="KW-1185">Reference proteome</keyword>
<evidence type="ECO:0008006" key="5">
    <source>
        <dbReference type="Google" id="ProtNLM"/>
    </source>
</evidence>
<organism evidence="3 4">
    <name type="scientific">Streptococcus ovuberis</name>
    <dbReference type="NCBI Taxonomy" id="1936207"/>
    <lineage>
        <taxon>Bacteria</taxon>
        <taxon>Bacillati</taxon>
        <taxon>Bacillota</taxon>
        <taxon>Bacilli</taxon>
        <taxon>Lactobacillales</taxon>
        <taxon>Streptococcaceae</taxon>
        <taxon>Streptococcus</taxon>
    </lineage>
</organism>
<proteinExistence type="predicted"/>
<dbReference type="InterPro" id="IPR003409">
    <property type="entry name" value="MORN"/>
</dbReference>
<keyword evidence="1" id="KW-0677">Repeat</keyword>
<reference evidence="3 4" key="1">
    <citation type="submission" date="2020-04" db="EMBL/GenBank/DDBJ databases">
        <title>MicrobeNet Type strains.</title>
        <authorList>
            <person name="Nicholson A.C."/>
        </authorList>
    </citation>
    <scope>NUCLEOTIDE SEQUENCE [LARGE SCALE GENOMIC DNA]</scope>
    <source>
        <strain evidence="3 4">CCUG 69612</strain>
    </source>
</reference>
<dbReference type="AlphaFoldDB" id="A0A7X6MXU8"/>
<accession>A0A7X6MXU8</accession>
<keyword evidence="2" id="KW-1133">Transmembrane helix</keyword>
<dbReference type="PANTHER" id="PTHR43215">
    <property type="entry name" value="RADIAL SPOKE HEAD 1 HOMOLOG"/>
    <property type="match status" value="1"/>
</dbReference>
<evidence type="ECO:0000313" key="4">
    <source>
        <dbReference type="Proteomes" id="UP000522720"/>
    </source>
</evidence>